<protein>
    <submittedName>
        <fullName evidence="2">Phage P2 baseplate assembly protein gpV</fullName>
    </submittedName>
</protein>
<organism evidence="2 3">
    <name type="scientific">Loktanella atrilutea</name>
    <dbReference type="NCBI Taxonomy" id="366533"/>
    <lineage>
        <taxon>Bacteria</taxon>
        <taxon>Pseudomonadati</taxon>
        <taxon>Pseudomonadota</taxon>
        <taxon>Alphaproteobacteria</taxon>
        <taxon>Rhodobacterales</taxon>
        <taxon>Roseobacteraceae</taxon>
        <taxon>Loktanella</taxon>
    </lineage>
</organism>
<dbReference type="STRING" id="366533.SAMN05444339_10273"/>
<dbReference type="OrthoDB" id="4931325at2"/>
<accession>A0A1M4WDS9</accession>
<sequence>MNDLPGIIAKLARDIAELQRQARGRSREGRIVEADPATGRYRVAIGRDGFVSPWIGVESLSSGDLKIQAEPVVGQKVKVTSESGDLTDAVIALSSFADGERPHNQAGEFRLTLGGSDLLITAEAVSLTQGAASITISGGAVFITGTSLTHNGTNVGDTHTHPHGDPAGITGAPQ</sequence>
<reference evidence="3" key="1">
    <citation type="submission" date="2016-11" db="EMBL/GenBank/DDBJ databases">
        <authorList>
            <person name="Varghese N."/>
            <person name="Submissions S."/>
        </authorList>
    </citation>
    <scope>NUCLEOTIDE SEQUENCE [LARGE SCALE GENOMIC DNA]</scope>
    <source>
        <strain evidence="3">DSM 29326</strain>
    </source>
</reference>
<name>A0A1M4WDS9_LOKAT</name>
<feature type="region of interest" description="Disordered" evidence="1">
    <location>
        <begin position="153"/>
        <end position="174"/>
    </location>
</feature>
<dbReference type="AlphaFoldDB" id="A0A1M4WDS9"/>
<keyword evidence="3" id="KW-1185">Reference proteome</keyword>
<evidence type="ECO:0000313" key="2">
    <source>
        <dbReference type="EMBL" id="SHE79132.1"/>
    </source>
</evidence>
<dbReference type="RefSeq" id="WP_072856234.1">
    <property type="nucleotide sequence ID" value="NZ_FQUE01000002.1"/>
</dbReference>
<dbReference type="InterPro" id="IPR037026">
    <property type="entry name" value="Vgr_OB-fold_dom_sf"/>
</dbReference>
<dbReference type="EMBL" id="FQUE01000002">
    <property type="protein sequence ID" value="SHE79132.1"/>
    <property type="molecule type" value="Genomic_DNA"/>
</dbReference>
<dbReference type="Proteomes" id="UP000183987">
    <property type="component" value="Unassembled WGS sequence"/>
</dbReference>
<evidence type="ECO:0000313" key="3">
    <source>
        <dbReference type="Proteomes" id="UP000183987"/>
    </source>
</evidence>
<evidence type="ECO:0000256" key="1">
    <source>
        <dbReference type="SAM" id="MobiDB-lite"/>
    </source>
</evidence>
<proteinExistence type="predicted"/>
<dbReference type="Gene3D" id="2.40.50.230">
    <property type="entry name" value="Gp5 N-terminal domain"/>
    <property type="match status" value="1"/>
</dbReference>
<gene>
    <name evidence="2" type="ORF">SAMN05444339_10273</name>
</gene>